<sequence>MVTATRAEARAELVAHLERLGDAGHPAVCHTVPVTERAAWTSDDPAEQRVAADLCRPCPALTACRDYGRAYPKERGVYGAETETDRRRKP</sequence>
<proteinExistence type="predicted"/>
<dbReference type="Pfam" id="PF02467">
    <property type="entry name" value="Whib"/>
    <property type="match status" value="1"/>
</dbReference>
<dbReference type="PROSITE" id="PS51674">
    <property type="entry name" value="4FE4S_WBL"/>
    <property type="match status" value="1"/>
</dbReference>
<gene>
    <name evidence="2" type="ORF">N866_01805</name>
</gene>
<name>A0A021VT69_9CELL</name>
<dbReference type="Proteomes" id="UP000019753">
    <property type="component" value="Unassembled WGS sequence"/>
</dbReference>
<accession>A0A021VT69</accession>
<feature type="domain" description="4Fe-4S Wbl-type" evidence="1">
    <location>
        <begin position="28"/>
        <end position="88"/>
    </location>
</feature>
<comment type="caution">
    <text evidence="2">The sequence shown here is derived from an EMBL/GenBank/DDBJ whole genome shotgun (WGS) entry which is preliminary data.</text>
</comment>
<dbReference type="AlphaFoldDB" id="A0A021VT69"/>
<evidence type="ECO:0000313" key="2">
    <source>
        <dbReference type="EMBL" id="EYR63260.1"/>
    </source>
</evidence>
<organism evidence="2 3">
    <name type="scientific">Actinotalea ferrariae CF5-4</name>
    <dbReference type="NCBI Taxonomy" id="948458"/>
    <lineage>
        <taxon>Bacteria</taxon>
        <taxon>Bacillati</taxon>
        <taxon>Actinomycetota</taxon>
        <taxon>Actinomycetes</taxon>
        <taxon>Micrococcales</taxon>
        <taxon>Cellulomonadaceae</taxon>
        <taxon>Actinotalea</taxon>
    </lineage>
</organism>
<dbReference type="InterPro" id="IPR034768">
    <property type="entry name" value="4FE4S_WBL"/>
</dbReference>
<evidence type="ECO:0000313" key="3">
    <source>
        <dbReference type="Proteomes" id="UP000019753"/>
    </source>
</evidence>
<keyword evidence="3" id="KW-1185">Reference proteome</keyword>
<protein>
    <submittedName>
        <fullName evidence="2">WhiB family transcriptional regulator</fullName>
    </submittedName>
</protein>
<evidence type="ECO:0000259" key="1">
    <source>
        <dbReference type="PROSITE" id="PS51674"/>
    </source>
</evidence>
<reference evidence="2 3" key="1">
    <citation type="submission" date="2014-01" db="EMBL/GenBank/DDBJ databases">
        <title>Actinotalea ferrariae CF5-4.</title>
        <authorList>
            <person name="Chen F."/>
            <person name="Li Y."/>
            <person name="Wang G."/>
        </authorList>
    </citation>
    <scope>NUCLEOTIDE SEQUENCE [LARGE SCALE GENOMIC DNA]</scope>
    <source>
        <strain evidence="2 3">CF5-4</strain>
    </source>
</reference>
<dbReference type="EMBL" id="AXCW01000110">
    <property type="protein sequence ID" value="EYR63260.1"/>
    <property type="molecule type" value="Genomic_DNA"/>
</dbReference>